<dbReference type="CDD" id="cd02205">
    <property type="entry name" value="CBS_pair_SF"/>
    <property type="match status" value="1"/>
</dbReference>
<dbReference type="SUPFAM" id="SSF54631">
    <property type="entry name" value="CBS-domain pair"/>
    <property type="match status" value="2"/>
</dbReference>
<evidence type="ECO:0000313" key="5">
    <source>
        <dbReference type="Proteomes" id="UP000509301"/>
    </source>
</evidence>
<evidence type="ECO:0000256" key="2">
    <source>
        <dbReference type="PROSITE-ProRule" id="PRU00703"/>
    </source>
</evidence>
<reference evidence="4 5" key="1">
    <citation type="submission" date="2020-02" db="EMBL/GenBank/DDBJ databases">
        <title>Comparative genome analysis reveals the metabolism and evolution of the thermophilic archaeal genus Metallosphaera.</title>
        <authorList>
            <person name="Jiang C."/>
        </authorList>
    </citation>
    <scope>NUCLEOTIDE SEQUENCE [LARGE SCALE GENOMIC DNA]</scope>
    <source>
        <strain evidence="4 5">Ric-A</strain>
    </source>
</reference>
<protein>
    <submittedName>
        <fullName evidence="4">CBS domain-containing protein</fullName>
    </submittedName>
</protein>
<dbReference type="Gene3D" id="3.10.580.10">
    <property type="entry name" value="CBS-domain"/>
    <property type="match status" value="2"/>
</dbReference>
<proteinExistence type="predicted"/>
<dbReference type="KEGG" id="mten:GWK48_08600"/>
<dbReference type="SMART" id="SM00116">
    <property type="entry name" value="CBS"/>
    <property type="match status" value="4"/>
</dbReference>
<dbReference type="InterPro" id="IPR051257">
    <property type="entry name" value="Diverse_CBS-Domain"/>
</dbReference>
<organism evidence="4 5">
    <name type="scientific">Metallosphaera tengchongensis</name>
    <dbReference type="NCBI Taxonomy" id="1532350"/>
    <lineage>
        <taxon>Archaea</taxon>
        <taxon>Thermoproteota</taxon>
        <taxon>Thermoprotei</taxon>
        <taxon>Sulfolobales</taxon>
        <taxon>Sulfolobaceae</taxon>
        <taxon>Metallosphaera</taxon>
    </lineage>
</organism>
<evidence type="ECO:0000313" key="4">
    <source>
        <dbReference type="EMBL" id="QKR00424.1"/>
    </source>
</evidence>
<feature type="domain" description="CBS" evidence="3">
    <location>
        <begin position="3"/>
        <end position="62"/>
    </location>
</feature>
<dbReference type="Proteomes" id="UP000509301">
    <property type="component" value="Chromosome"/>
</dbReference>
<dbReference type="InterPro" id="IPR000644">
    <property type="entry name" value="CBS_dom"/>
</dbReference>
<sequence length="269" mass="30016">MGIVREFMPLRPFDTLLYASKIMVMEHVPKSIVIDENGRPVGAITQKDIVKFVYSMGEERAMENVMVSEVMRKDVVCVNPNIDAFEAAQIIVDKRQPLLAVCDDNEKAVGIIIKSDLSNFYATQVKGIQKVKEFMSSPVITIEPSSTLGEAVEKIIQNSLSRLVVFTPGRVLGVITTTDLLYMAPILKYKDLKVQVRDVMSPNVIVVDENEDMSNAARLMASRKIKGIPVMERTGKLAGIVTTTDVVKALMDQAVKKYLYEIKMYTSSF</sequence>
<feature type="domain" description="CBS" evidence="3">
    <location>
        <begin position="200"/>
        <end position="257"/>
    </location>
</feature>
<dbReference type="GeneID" id="55641998"/>
<dbReference type="EMBL" id="CP049074">
    <property type="protein sequence ID" value="QKR00424.1"/>
    <property type="molecule type" value="Genomic_DNA"/>
</dbReference>
<dbReference type="AlphaFoldDB" id="A0A6N0NU58"/>
<name>A0A6N0NU58_9CREN</name>
<dbReference type="RefSeq" id="WP_174631406.1">
    <property type="nucleotide sequence ID" value="NZ_CP049074.1"/>
</dbReference>
<dbReference type="PROSITE" id="PS51371">
    <property type="entry name" value="CBS"/>
    <property type="match status" value="4"/>
</dbReference>
<keyword evidence="5" id="KW-1185">Reference proteome</keyword>
<accession>A0A6N0NU58</accession>
<gene>
    <name evidence="4" type="ORF">GWK48_08600</name>
</gene>
<dbReference type="PANTHER" id="PTHR43080:SF2">
    <property type="entry name" value="CBS DOMAIN-CONTAINING PROTEIN"/>
    <property type="match status" value="1"/>
</dbReference>
<keyword evidence="1 2" id="KW-0129">CBS domain</keyword>
<evidence type="ECO:0000259" key="3">
    <source>
        <dbReference type="PROSITE" id="PS51371"/>
    </source>
</evidence>
<dbReference type="Pfam" id="PF00571">
    <property type="entry name" value="CBS"/>
    <property type="match status" value="4"/>
</dbReference>
<dbReference type="InterPro" id="IPR046342">
    <property type="entry name" value="CBS_dom_sf"/>
</dbReference>
<feature type="domain" description="CBS" evidence="3">
    <location>
        <begin position="71"/>
        <end position="131"/>
    </location>
</feature>
<dbReference type="OrthoDB" id="8919at2157"/>
<feature type="domain" description="CBS" evidence="3">
    <location>
        <begin position="135"/>
        <end position="192"/>
    </location>
</feature>
<evidence type="ECO:0000256" key="1">
    <source>
        <dbReference type="ARBA" id="ARBA00023122"/>
    </source>
</evidence>
<dbReference type="PANTHER" id="PTHR43080">
    <property type="entry name" value="CBS DOMAIN-CONTAINING PROTEIN CBSX3, MITOCHONDRIAL"/>
    <property type="match status" value="1"/>
</dbReference>